<evidence type="ECO:0000313" key="2">
    <source>
        <dbReference type="EMBL" id="CAF3139903.1"/>
    </source>
</evidence>
<evidence type="ECO:0000313" key="4">
    <source>
        <dbReference type="EMBL" id="CAF3615019.1"/>
    </source>
</evidence>
<evidence type="ECO:0000256" key="1">
    <source>
        <dbReference type="SAM" id="MobiDB-lite"/>
    </source>
</evidence>
<comment type="caution">
    <text evidence="7">The sequence shown here is derived from an EMBL/GenBank/DDBJ whole genome shotgun (WGS) entry which is preliminary data.</text>
</comment>
<evidence type="ECO:0000313" key="6">
    <source>
        <dbReference type="EMBL" id="CAF4485732.1"/>
    </source>
</evidence>
<evidence type="ECO:0000313" key="8">
    <source>
        <dbReference type="Proteomes" id="UP000663848"/>
    </source>
</evidence>
<dbReference type="Proteomes" id="UP000663851">
    <property type="component" value="Unassembled WGS sequence"/>
</dbReference>
<gene>
    <name evidence="4" type="ORF">GRG538_LOCUS23372</name>
    <name evidence="6" type="ORF">HFQ381_LOCUS26631</name>
    <name evidence="3" type="ORF">LUA448_LOCUS25389</name>
    <name evidence="7" type="ORF">QYT958_LOCUS31599</name>
    <name evidence="2" type="ORF">TIS948_LOCUS9092</name>
    <name evidence="5" type="ORF">UJA718_LOCUS24743</name>
</gene>
<reference evidence="7" key="1">
    <citation type="submission" date="2021-02" db="EMBL/GenBank/DDBJ databases">
        <authorList>
            <person name="Nowell W R."/>
        </authorList>
    </citation>
    <scope>NUCLEOTIDE SEQUENCE</scope>
</reference>
<feature type="region of interest" description="Disordered" evidence="1">
    <location>
        <begin position="1"/>
        <end position="24"/>
    </location>
</feature>
<keyword evidence="9" id="KW-1185">Reference proteome</keyword>
<dbReference type="EMBL" id="CAJNYD010003367">
    <property type="protein sequence ID" value="CAF3502610.1"/>
    <property type="molecule type" value="Genomic_DNA"/>
</dbReference>
<organism evidence="7 8">
    <name type="scientific">Rotaria socialis</name>
    <dbReference type="NCBI Taxonomy" id="392032"/>
    <lineage>
        <taxon>Eukaryota</taxon>
        <taxon>Metazoa</taxon>
        <taxon>Spiralia</taxon>
        <taxon>Gnathifera</taxon>
        <taxon>Rotifera</taxon>
        <taxon>Eurotatoria</taxon>
        <taxon>Bdelloidea</taxon>
        <taxon>Philodinida</taxon>
        <taxon>Philodinidae</taxon>
        <taxon>Rotaria</taxon>
    </lineage>
</organism>
<evidence type="ECO:0000313" key="9">
    <source>
        <dbReference type="Proteomes" id="UP000663873"/>
    </source>
</evidence>
<feature type="compositionally biased region" description="Basic and acidic residues" evidence="1">
    <location>
        <begin position="1"/>
        <end position="12"/>
    </location>
</feature>
<proteinExistence type="predicted"/>
<dbReference type="Proteomes" id="UP000663825">
    <property type="component" value="Unassembled WGS sequence"/>
</dbReference>
<dbReference type="EMBL" id="CAJOBR010020001">
    <property type="protein sequence ID" value="CAF4924880.1"/>
    <property type="molecule type" value="Genomic_DNA"/>
</dbReference>
<evidence type="ECO:0000313" key="7">
    <source>
        <dbReference type="EMBL" id="CAF4924880.1"/>
    </source>
</evidence>
<sequence>MFHNEQTAHEQDYISLSSSQHTTDSSPFFQSSPYFTDYRYYSSNMIPNSHNSLVLPSNGSRVNSHLVNWRIFHSIFSHDQPIMNPHEHLSSRTVKNSPQHLTRRQKTHCLKAGQKAQYNQQLLFNFKSSSLA</sequence>
<dbReference type="Proteomes" id="UP000663848">
    <property type="component" value="Unassembled WGS sequence"/>
</dbReference>
<dbReference type="Proteomes" id="UP000663833">
    <property type="component" value="Unassembled WGS sequence"/>
</dbReference>
<evidence type="ECO:0000313" key="5">
    <source>
        <dbReference type="EMBL" id="CAF4478512.1"/>
    </source>
</evidence>
<name>A0A821WHQ5_9BILA</name>
<dbReference type="AlphaFoldDB" id="A0A821WHQ5"/>
<dbReference type="Proteomes" id="UP000663873">
    <property type="component" value="Unassembled WGS sequence"/>
</dbReference>
<accession>A0A821WHQ5</accession>
<protein>
    <submittedName>
        <fullName evidence="7">Uncharacterized protein</fullName>
    </submittedName>
</protein>
<dbReference type="EMBL" id="CAJOBP010005810">
    <property type="protein sequence ID" value="CAF4478512.1"/>
    <property type="molecule type" value="Genomic_DNA"/>
</dbReference>
<dbReference type="EMBL" id="CAJOBO010003243">
    <property type="protein sequence ID" value="CAF4485732.1"/>
    <property type="molecule type" value="Genomic_DNA"/>
</dbReference>
<evidence type="ECO:0000313" key="3">
    <source>
        <dbReference type="EMBL" id="CAF3502610.1"/>
    </source>
</evidence>
<dbReference type="EMBL" id="CAJNYT010003921">
    <property type="protein sequence ID" value="CAF3615019.1"/>
    <property type="molecule type" value="Genomic_DNA"/>
</dbReference>
<dbReference type="EMBL" id="CAJNXB010001157">
    <property type="protein sequence ID" value="CAF3139903.1"/>
    <property type="molecule type" value="Genomic_DNA"/>
</dbReference>
<dbReference type="Proteomes" id="UP000663872">
    <property type="component" value="Unassembled WGS sequence"/>
</dbReference>
<feature type="compositionally biased region" description="Low complexity" evidence="1">
    <location>
        <begin position="15"/>
        <end position="24"/>
    </location>
</feature>